<dbReference type="PANTHER" id="PTHR43630:SF1">
    <property type="entry name" value="POLY-BETA-1,6-N-ACETYL-D-GLUCOSAMINE SYNTHASE"/>
    <property type="match status" value="1"/>
</dbReference>
<dbReference type="EMBL" id="JACHWY010000002">
    <property type="protein sequence ID" value="MBB3047557.1"/>
    <property type="molecule type" value="Genomic_DNA"/>
</dbReference>
<evidence type="ECO:0000256" key="4">
    <source>
        <dbReference type="SAM" id="Phobius"/>
    </source>
</evidence>
<keyword evidence="4" id="KW-1133">Transmembrane helix</keyword>
<comment type="caution">
    <text evidence="6">The sequence shown here is derived from an EMBL/GenBank/DDBJ whole genome shotgun (WGS) entry which is preliminary data.</text>
</comment>
<keyword evidence="4" id="KW-0812">Transmembrane</keyword>
<dbReference type="AlphaFoldDB" id="A0A7W4W506"/>
<dbReference type="InterPro" id="IPR001173">
    <property type="entry name" value="Glyco_trans_2-like"/>
</dbReference>
<feature type="transmembrane region" description="Helical" evidence="4">
    <location>
        <begin position="328"/>
        <end position="347"/>
    </location>
</feature>
<protein>
    <submittedName>
        <fullName evidence="6">Cellulose synthase/poly-beta-1,6-N-acetylglucosamine synthase-like glycosyltransferase</fullName>
    </submittedName>
</protein>
<keyword evidence="7" id="KW-1185">Reference proteome</keyword>
<sequence>MLNELSITFNQFWQSCWALVESLTLWELALIMWPFVFLSVPRYMLSELIVLAMIFRPEPPEKVRFRQYLAHKQPLVSILLPGYNEAETLETTVLSLREQSYPNLEIIVVNDGSSDGMDEIGRRLARRGWVRYFEHRQRGGKSSAENFAANAARGEYMVICDADSTFDRDSVWHLLVEFYDPEVQAVAGNLRVRNANTNLLTRCQAIQYLFGIGVGRRASAAAGTLSIVSGAFGALRSSVVRQIGGWEAGPGEDGDLTTKICLAGGKIGFAPKAMCMTDAPDMWWAYFRQQLRWNRSVVRFRIRKYRGIFNPFSRTFNTRNLLGALDEVIFEVIFAISLPIYVAWMLMNHADMLWQVTFLVTVLYVFVNIFHYLIALAVSERPHLDIPMLPYLPLYGFFTGVYLRTVRLIAYADEYVFKRSYWETYVPEYVQEQSRKYDSW</sequence>
<reference evidence="6 7" key="1">
    <citation type="submission" date="2020-08" db="EMBL/GenBank/DDBJ databases">
        <title>Genomic Encyclopedia of Type Strains, Phase III (KMG-III): the genomes of soil and plant-associated and newly described type strains.</title>
        <authorList>
            <person name="Whitman W."/>
        </authorList>
    </citation>
    <scope>NUCLEOTIDE SEQUENCE [LARGE SCALE GENOMIC DNA]</scope>
    <source>
        <strain evidence="6 7">CECT 8654</strain>
    </source>
</reference>
<keyword evidence="2" id="KW-0328">Glycosyltransferase</keyword>
<keyword evidence="4" id="KW-0472">Membrane</keyword>
<dbReference type="Gene3D" id="3.90.550.10">
    <property type="entry name" value="Spore Coat Polysaccharide Biosynthesis Protein SpsA, Chain A"/>
    <property type="match status" value="1"/>
</dbReference>
<gene>
    <name evidence="6" type="ORF">FHR99_001823</name>
</gene>
<dbReference type="RefSeq" id="WP_183410331.1">
    <property type="nucleotide sequence ID" value="NZ_JACHWY010000002.1"/>
</dbReference>
<accession>A0A7W4W506</accession>
<evidence type="ECO:0000256" key="1">
    <source>
        <dbReference type="ARBA" id="ARBA00006739"/>
    </source>
</evidence>
<evidence type="ECO:0000259" key="5">
    <source>
        <dbReference type="Pfam" id="PF00535"/>
    </source>
</evidence>
<keyword evidence="3 6" id="KW-0808">Transferase</keyword>
<dbReference type="SUPFAM" id="SSF53448">
    <property type="entry name" value="Nucleotide-diphospho-sugar transferases"/>
    <property type="match status" value="1"/>
</dbReference>
<dbReference type="PANTHER" id="PTHR43630">
    <property type="entry name" value="POLY-BETA-1,6-N-ACETYL-D-GLUCOSAMINE SYNTHASE"/>
    <property type="match status" value="1"/>
</dbReference>
<comment type="similarity">
    <text evidence="1">Belongs to the glycosyltransferase 2 family.</text>
</comment>
<feature type="transmembrane region" description="Helical" evidence="4">
    <location>
        <begin position="353"/>
        <end position="378"/>
    </location>
</feature>
<dbReference type="Proteomes" id="UP000537130">
    <property type="component" value="Unassembled WGS sequence"/>
</dbReference>
<dbReference type="InterPro" id="IPR029044">
    <property type="entry name" value="Nucleotide-diphossugar_trans"/>
</dbReference>
<name>A0A7W4W506_9GAMM</name>
<dbReference type="GO" id="GO:0016757">
    <property type="term" value="F:glycosyltransferase activity"/>
    <property type="evidence" value="ECO:0007669"/>
    <property type="project" value="UniProtKB-KW"/>
</dbReference>
<feature type="domain" description="Glycosyltransferase 2-like" evidence="5">
    <location>
        <begin position="77"/>
        <end position="243"/>
    </location>
</feature>
<evidence type="ECO:0000313" key="7">
    <source>
        <dbReference type="Proteomes" id="UP000537130"/>
    </source>
</evidence>
<proteinExistence type="inferred from homology"/>
<evidence type="ECO:0000313" key="6">
    <source>
        <dbReference type="EMBL" id="MBB3047557.1"/>
    </source>
</evidence>
<evidence type="ECO:0000256" key="3">
    <source>
        <dbReference type="ARBA" id="ARBA00022679"/>
    </source>
</evidence>
<evidence type="ECO:0000256" key="2">
    <source>
        <dbReference type="ARBA" id="ARBA00022676"/>
    </source>
</evidence>
<dbReference type="CDD" id="cd06423">
    <property type="entry name" value="CESA_like"/>
    <property type="match status" value="1"/>
</dbReference>
<organism evidence="6 7">
    <name type="scientific">Litorivivens lipolytica</name>
    <dbReference type="NCBI Taxonomy" id="1524264"/>
    <lineage>
        <taxon>Bacteria</taxon>
        <taxon>Pseudomonadati</taxon>
        <taxon>Pseudomonadota</taxon>
        <taxon>Gammaproteobacteria</taxon>
        <taxon>Litorivivens</taxon>
    </lineage>
</organism>
<dbReference type="Pfam" id="PF00535">
    <property type="entry name" value="Glycos_transf_2"/>
    <property type="match status" value="1"/>
</dbReference>